<protein>
    <submittedName>
        <fullName evidence="1">Uncharacterized protein</fullName>
    </submittedName>
</protein>
<dbReference type="InParanoid" id="A0A1X7SYL8"/>
<dbReference type="EnsemblMetazoa" id="Aqu2.1.07272_001">
    <property type="protein sequence ID" value="Aqu2.1.07272_001"/>
    <property type="gene ID" value="Aqu2.1.07272"/>
</dbReference>
<name>A0A1X7SYL8_AMPQE</name>
<proteinExistence type="predicted"/>
<evidence type="ECO:0000313" key="1">
    <source>
        <dbReference type="EnsemblMetazoa" id="Aqu2.1.07272_001"/>
    </source>
</evidence>
<organism evidence="1">
    <name type="scientific">Amphimedon queenslandica</name>
    <name type="common">Sponge</name>
    <dbReference type="NCBI Taxonomy" id="400682"/>
    <lineage>
        <taxon>Eukaryota</taxon>
        <taxon>Metazoa</taxon>
        <taxon>Porifera</taxon>
        <taxon>Demospongiae</taxon>
        <taxon>Heteroscleromorpha</taxon>
        <taxon>Haplosclerida</taxon>
        <taxon>Niphatidae</taxon>
        <taxon>Amphimedon</taxon>
    </lineage>
</organism>
<reference evidence="1" key="1">
    <citation type="submission" date="2017-05" db="UniProtKB">
        <authorList>
            <consortium name="EnsemblMetazoa"/>
        </authorList>
    </citation>
    <scope>IDENTIFICATION</scope>
</reference>
<accession>A0A1X7SYL8</accession>
<sequence>GRKPRAVDRGGKVVYIHVYVHVCTCMQLEKYTWGKLEVL</sequence>
<dbReference type="AlphaFoldDB" id="A0A1X7SYL8"/>